<sequence>MDERNVTKTETQRCNQLVTEVDRLADKLSKKDSSISELRSKLQSAEDDNCNSKKDLGAAMAKCAEIASQIKPLEDAIKVHETEKENASKHLRTCQKQTELLNTKLADKLQTLKYRDTKIRSLHSIIRNRERHIKSIEGEVEILAGLSDDKALKREVVAMYQKHIKNENKNPNN</sequence>
<keyword evidence="2" id="KW-1185">Reference proteome</keyword>
<gene>
    <name evidence="1" type="ORF">THAOC_13187</name>
</gene>
<comment type="caution">
    <text evidence="1">The sequence shown here is derived from an EMBL/GenBank/DDBJ whole genome shotgun (WGS) entry which is preliminary data.</text>
</comment>
<proteinExistence type="predicted"/>
<dbReference type="AlphaFoldDB" id="K0SI71"/>
<dbReference type="Proteomes" id="UP000266841">
    <property type="component" value="Unassembled WGS sequence"/>
</dbReference>
<evidence type="ECO:0000313" key="2">
    <source>
        <dbReference type="Proteomes" id="UP000266841"/>
    </source>
</evidence>
<organism evidence="1 2">
    <name type="scientific">Thalassiosira oceanica</name>
    <name type="common">Marine diatom</name>
    <dbReference type="NCBI Taxonomy" id="159749"/>
    <lineage>
        <taxon>Eukaryota</taxon>
        <taxon>Sar</taxon>
        <taxon>Stramenopiles</taxon>
        <taxon>Ochrophyta</taxon>
        <taxon>Bacillariophyta</taxon>
        <taxon>Coscinodiscophyceae</taxon>
        <taxon>Thalassiosirophycidae</taxon>
        <taxon>Thalassiosirales</taxon>
        <taxon>Thalassiosiraceae</taxon>
        <taxon>Thalassiosira</taxon>
    </lineage>
</organism>
<reference evidence="1 2" key="1">
    <citation type="journal article" date="2012" name="Genome Biol.">
        <title>Genome and low-iron response of an oceanic diatom adapted to chronic iron limitation.</title>
        <authorList>
            <person name="Lommer M."/>
            <person name="Specht M."/>
            <person name="Roy A.S."/>
            <person name="Kraemer L."/>
            <person name="Andreson R."/>
            <person name="Gutowska M.A."/>
            <person name="Wolf J."/>
            <person name="Bergner S.V."/>
            <person name="Schilhabel M.B."/>
            <person name="Klostermeier U.C."/>
            <person name="Beiko R.G."/>
            <person name="Rosenstiel P."/>
            <person name="Hippler M."/>
            <person name="Laroche J."/>
        </authorList>
    </citation>
    <scope>NUCLEOTIDE SEQUENCE [LARGE SCALE GENOMIC DNA]</scope>
    <source>
        <strain evidence="1 2">CCMP1005</strain>
    </source>
</reference>
<dbReference type="Gene3D" id="1.10.287.1490">
    <property type="match status" value="1"/>
</dbReference>
<accession>K0SI71</accession>
<evidence type="ECO:0000313" key="1">
    <source>
        <dbReference type="EMBL" id="EJK65913.1"/>
    </source>
</evidence>
<protein>
    <submittedName>
        <fullName evidence="1">Uncharacterized protein</fullName>
    </submittedName>
</protein>
<dbReference type="SUPFAM" id="SSF57997">
    <property type="entry name" value="Tropomyosin"/>
    <property type="match status" value="1"/>
</dbReference>
<name>K0SI71_THAOC</name>
<dbReference type="EMBL" id="AGNL01015377">
    <property type="protein sequence ID" value="EJK65913.1"/>
    <property type="molecule type" value="Genomic_DNA"/>
</dbReference>